<gene>
    <name evidence="2" type="ORF">MYP_2607</name>
</gene>
<organism evidence="2 3">
    <name type="scientific">Sporocytophaga myxococcoides</name>
    <dbReference type="NCBI Taxonomy" id="153721"/>
    <lineage>
        <taxon>Bacteria</taxon>
        <taxon>Pseudomonadati</taxon>
        <taxon>Bacteroidota</taxon>
        <taxon>Cytophagia</taxon>
        <taxon>Cytophagales</taxon>
        <taxon>Cytophagaceae</taxon>
        <taxon>Sporocytophaga</taxon>
    </lineage>
</organism>
<keyword evidence="3" id="KW-1185">Reference proteome</keyword>
<evidence type="ECO:0000313" key="3">
    <source>
        <dbReference type="Proteomes" id="UP000030185"/>
    </source>
</evidence>
<dbReference type="eggNOG" id="ENOG5031V1S">
    <property type="taxonomic scope" value="Bacteria"/>
</dbReference>
<dbReference type="RefSeq" id="WP_045463769.1">
    <property type="nucleotide sequence ID" value="NZ_BBLT01000004.1"/>
</dbReference>
<evidence type="ECO:0000256" key="1">
    <source>
        <dbReference type="SAM" id="Phobius"/>
    </source>
</evidence>
<keyword evidence="1" id="KW-0472">Membrane</keyword>
<evidence type="ECO:0000313" key="2">
    <source>
        <dbReference type="EMBL" id="GAL85378.1"/>
    </source>
</evidence>
<proteinExistence type="predicted"/>
<comment type="caution">
    <text evidence="2">The sequence shown here is derived from an EMBL/GenBank/DDBJ whole genome shotgun (WGS) entry which is preliminary data.</text>
</comment>
<sequence>MNENLKLFTSIAGKSFLNWIKVVFIGLCLSVSGIITAFVIRGTSSVQDNVSGDTYLAAAPSGDLWSNLLLVVSIGLIVIYIMLANKYALQTSICLIWENKLADFIEPLVDNGFKRIFSKQPDFFKNGIDGVVTKARLLDEIRRDDNANRIQKKVLDYGLKKLSLDGIDFMIQILTFRLLFLKKSKLN</sequence>
<feature type="transmembrane region" description="Helical" evidence="1">
    <location>
        <begin position="64"/>
        <end position="83"/>
    </location>
</feature>
<reference evidence="2 3" key="1">
    <citation type="submission" date="2014-09" db="EMBL/GenBank/DDBJ databases">
        <title>Sporocytophaga myxococcoides PG-01 genome sequencing.</title>
        <authorList>
            <person name="Liu L."/>
            <person name="Gao P.J."/>
            <person name="Chen G.J."/>
            <person name="Wang L.S."/>
        </authorList>
    </citation>
    <scope>NUCLEOTIDE SEQUENCE [LARGE SCALE GENOMIC DNA]</scope>
    <source>
        <strain evidence="2 3">PG-01</strain>
    </source>
</reference>
<dbReference type="Proteomes" id="UP000030185">
    <property type="component" value="Unassembled WGS sequence"/>
</dbReference>
<keyword evidence="1" id="KW-0812">Transmembrane</keyword>
<name>A0A098LGZ0_9BACT</name>
<accession>A0A098LGZ0</accession>
<dbReference type="AlphaFoldDB" id="A0A098LGZ0"/>
<protein>
    <submittedName>
        <fullName evidence="2">Uncharacterized protein</fullName>
    </submittedName>
</protein>
<dbReference type="OrthoDB" id="9803508at2"/>
<keyword evidence="1" id="KW-1133">Transmembrane helix</keyword>
<dbReference type="EMBL" id="BBLT01000004">
    <property type="protein sequence ID" value="GAL85378.1"/>
    <property type="molecule type" value="Genomic_DNA"/>
</dbReference>
<feature type="transmembrane region" description="Helical" evidence="1">
    <location>
        <begin position="20"/>
        <end position="44"/>
    </location>
</feature>
<dbReference type="STRING" id="153721.MYP_2607"/>